<name>A0ABS7RJL1_9ACTN</name>
<dbReference type="Proteomes" id="UP000754710">
    <property type="component" value="Unassembled WGS sequence"/>
</dbReference>
<comment type="caution">
    <text evidence="1">The sequence shown here is derived from an EMBL/GenBank/DDBJ whole genome shotgun (WGS) entry which is preliminary data.</text>
</comment>
<keyword evidence="2" id="KW-1185">Reference proteome</keyword>
<gene>
    <name evidence="1" type="ORF">K1X13_10465</name>
</gene>
<accession>A0ABS7RJL1</accession>
<protein>
    <submittedName>
        <fullName evidence="1">Uncharacterized protein</fullName>
    </submittedName>
</protein>
<reference evidence="1 2" key="1">
    <citation type="submission" date="2021-08" db="EMBL/GenBank/DDBJ databases">
        <title>Nocardioides bacterium WL0053 sp. nov., isolated from the sediment.</title>
        <authorList>
            <person name="Wang L."/>
            <person name="Zhang D."/>
            <person name="Zhang A."/>
        </authorList>
    </citation>
    <scope>NUCLEOTIDE SEQUENCE [LARGE SCALE GENOMIC DNA]</scope>
    <source>
        <strain evidence="1 2">WL0053</strain>
    </source>
</reference>
<evidence type="ECO:0000313" key="2">
    <source>
        <dbReference type="Proteomes" id="UP000754710"/>
    </source>
</evidence>
<evidence type="ECO:0000313" key="1">
    <source>
        <dbReference type="EMBL" id="MBY9075240.1"/>
    </source>
</evidence>
<dbReference type="RefSeq" id="WP_221025012.1">
    <property type="nucleotide sequence ID" value="NZ_JAIEZQ010000002.1"/>
</dbReference>
<proteinExistence type="predicted"/>
<sequence>MSRHSQPGTRCPRPAGRPAALVAAGALLAVSGCGGGASPGQEAQGGDRLPGVKEFGLTEVEFVDHVEETQARIADCMTEAGFEYIPVDVKTIELAQSRVRMDPGYTRRSYKEKWGLGVTTRYDNPVRDTGLGPNLAIWRALPPSDREAYSRTLWGDDPNADFVFTFDEEDFSSTGGCTRKAVAQVFTPAQLKGTYVNPKDVLVENDPRIIQAQDAWTECMRDRGYEYEDDQDAIIEEYQERLDELLEGDDPRTLTGPRAAALEKLQQEEIAVSLADLECQLEHTDEVFREVEIEVFGRPVSG</sequence>
<dbReference type="PROSITE" id="PS51257">
    <property type="entry name" value="PROKAR_LIPOPROTEIN"/>
    <property type="match status" value="1"/>
</dbReference>
<dbReference type="EMBL" id="JAIEZQ010000002">
    <property type="protein sequence ID" value="MBY9075240.1"/>
    <property type="molecule type" value="Genomic_DNA"/>
</dbReference>
<organism evidence="1 2">
    <name type="scientific">Nocardioides jiangsuensis</name>
    <dbReference type="NCBI Taxonomy" id="2866161"/>
    <lineage>
        <taxon>Bacteria</taxon>
        <taxon>Bacillati</taxon>
        <taxon>Actinomycetota</taxon>
        <taxon>Actinomycetes</taxon>
        <taxon>Propionibacteriales</taxon>
        <taxon>Nocardioidaceae</taxon>
        <taxon>Nocardioides</taxon>
    </lineage>
</organism>